<evidence type="ECO:0000313" key="1">
    <source>
        <dbReference type="EMBL" id="RZF20862.1"/>
    </source>
</evidence>
<name>A0ABY0IE16_9BACT</name>
<evidence type="ECO:0000313" key="2">
    <source>
        <dbReference type="Proteomes" id="UP000443582"/>
    </source>
</evidence>
<keyword evidence="2" id="KW-1185">Reference proteome</keyword>
<comment type="caution">
    <text evidence="1">The sequence shown here is derived from an EMBL/GenBank/DDBJ whole genome shotgun (WGS) entry which is preliminary data.</text>
</comment>
<dbReference type="RefSeq" id="WP_115363092.1">
    <property type="nucleotide sequence ID" value="NZ_QDKL01000003.1"/>
</dbReference>
<dbReference type="EMBL" id="QDKL01000003">
    <property type="protein sequence ID" value="RZF20862.1"/>
    <property type="molecule type" value="Genomic_DNA"/>
</dbReference>
<dbReference type="Proteomes" id="UP000443582">
    <property type="component" value="Unassembled WGS sequence"/>
</dbReference>
<sequence length="125" mass="14275">MAKIANSKKIIRGFITQCTLVFKSYDYNVVESKNKQNLWHFSVTKDDKKYVVYCTNSLEKVQGIIKIALKKLPEGTRLVVICNDFTDEDRSKAEASQYTITSLGTIKQYGVEMLDAKQRAQRQAS</sequence>
<protein>
    <submittedName>
        <fullName evidence="1">Uncharacterized protein</fullName>
    </submittedName>
</protein>
<reference evidence="2" key="1">
    <citation type="journal article" date="2019" name="Int. J. Syst. Evol. Microbiol.">
        <title>Halobacteriovorax valvorus sp. nov., a novel prokaryotic predator isolated from coastal seawater of China.</title>
        <authorList>
            <person name="Chen M.-X."/>
        </authorList>
    </citation>
    <scope>NUCLEOTIDE SEQUENCE [LARGE SCALE GENOMIC DNA]</scope>
    <source>
        <strain evidence="2">BL9</strain>
    </source>
</reference>
<proteinExistence type="predicted"/>
<accession>A0ABY0IE16</accession>
<organism evidence="1 2">
    <name type="scientific">Halobacteriovorax vibrionivorans</name>
    <dbReference type="NCBI Taxonomy" id="2152716"/>
    <lineage>
        <taxon>Bacteria</taxon>
        <taxon>Pseudomonadati</taxon>
        <taxon>Bdellovibrionota</taxon>
        <taxon>Bacteriovoracia</taxon>
        <taxon>Bacteriovoracales</taxon>
        <taxon>Halobacteriovoraceae</taxon>
        <taxon>Halobacteriovorax</taxon>
    </lineage>
</organism>
<gene>
    <name evidence="1" type="ORF">DAY19_12830</name>
</gene>